<dbReference type="Gene3D" id="3.40.50.1820">
    <property type="entry name" value="alpha/beta hydrolase"/>
    <property type="match status" value="1"/>
</dbReference>
<dbReference type="PANTHER" id="PTHR11559">
    <property type="entry name" value="CARBOXYLESTERASE"/>
    <property type="match status" value="1"/>
</dbReference>
<dbReference type="KEGG" id="msao:MYCSP_17560"/>
<dbReference type="Proteomes" id="UP000192434">
    <property type="component" value="Unassembled WGS sequence"/>
</dbReference>
<dbReference type="InterPro" id="IPR019826">
    <property type="entry name" value="Carboxylesterase_B_AS"/>
</dbReference>
<evidence type="ECO:0000256" key="4">
    <source>
        <dbReference type="RuleBase" id="RU361235"/>
    </source>
</evidence>
<feature type="domain" description="Carboxylesterase type B" evidence="5">
    <location>
        <begin position="26"/>
        <end position="476"/>
    </location>
</feature>
<keyword evidence="3 4" id="KW-0378">Hydrolase</keyword>
<proteinExistence type="inferred from homology"/>
<dbReference type="RefSeq" id="WP_083013493.1">
    <property type="nucleotide sequence ID" value="NZ_CP010271.1"/>
</dbReference>
<dbReference type="EC" id="3.1.1.-" evidence="4"/>
<dbReference type="PROSITE" id="PS01173">
    <property type="entry name" value="LIPASE_GDXG_HIS"/>
    <property type="match status" value="1"/>
</dbReference>
<dbReference type="InterPro" id="IPR002168">
    <property type="entry name" value="Lipase_GDXG_HIS_AS"/>
</dbReference>
<name>A0A1S4VW88_9MYCO</name>
<accession>A0A1S4VW88</accession>
<dbReference type="InterPro" id="IPR002018">
    <property type="entry name" value="CarbesteraseB"/>
</dbReference>
<dbReference type="PROSITE" id="PS51257">
    <property type="entry name" value="PROKAR_LIPOPROTEIN"/>
    <property type="match status" value="1"/>
</dbReference>
<dbReference type="STRING" id="1578165.BKG68_02435"/>
<dbReference type="GO" id="GO:0016787">
    <property type="term" value="F:hydrolase activity"/>
    <property type="evidence" value="ECO:0007669"/>
    <property type="project" value="UniProtKB-KW"/>
</dbReference>
<dbReference type="Pfam" id="PF00135">
    <property type="entry name" value="COesterase"/>
    <property type="match status" value="1"/>
</dbReference>
<evidence type="ECO:0000259" key="5">
    <source>
        <dbReference type="Pfam" id="PF00135"/>
    </source>
</evidence>
<evidence type="ECO:0000313" key="7">
    <source>
        <dbReference type="Proteomes" id="UP000192434"/>
    </source>
</evidence>
<dbReference type="ESTHER" id="9myco-a0a1s4vw88">
    <property type="family name" value="Carb_B_Bacteria"/>
</dbReference>
<evidence type="ECO:0000256" key="1">
    <source>
        <dbReference type="ARBA" id="ARBA00005964"/>
    </source>
</evidence>
<evidence type="ECO:0000313" key="6">
    <source>
        <dbReference type="EMBL" id="ORB60510.1"/>
    </source>
</evidence>
<evidence type="ECO:0000256" key="2">
    <source>
        <dbReference type="ARBA" id="ARBA00010515"/>
    </source>
</evidence>
<protein>
    <recommendedName>
        <fullName evidence="4">Carboxylic ester hydrolase</fullName>
        <ecNumber evidence="4">3.1.1.-</ecNumber>
    </recommendedName>
</protein>
<keyword evidence="4" id="KW-0732">Signal</keyword>
<dbReference type="InterPro" id="IPR029058">
    <property type="entry name" value="AB_hydrolase_fold"/>
</dbReference>
<reference evidence="6 7" key="1">
    <citation type="submission" date="2016-12" db="EMBL/GenBank/DDBJ databases">
        <title>The new phylogeny of genus Mycobacterium.</title>
        <authorList>
            <person name="Tortoli E."/>
            <person name="Trovato A."/>
            <person name="Cirillo D.M."/>
        </authorList>
    </citation>
    <scope>NUCLEOTIDE SEQUENCE [LARGE SCALE GENOMIC DNA]</scope>
    <source>
        <strain evidence="6 7">CCUG 66554</strain>
    </source>
</reference>
<dbReference type="OrthoDB" id="3199405at2"/>
<dbReference type="InterPro" id="IPR050309">
    <property type="entry name" value="Type-B_Carboxylest/Lipase"/>
</dbReference>
<comment type="caution">
    <text evidence="6">The sequence shown here is derived from an EMBL/GenBank/DDBJ whole genome shotgun (WGS) entry which is preliminary data.</text>
</comment>
<comment type="similarity">
    <text evidence="1 4">Belongs to the type-B carboxylesterase/lipase family.</text>
</comment>
<dbReference type="AlphaFoldDB" id="A0A1S4VW88"/>
<feature type="signal peptide" evidence="4">
    <location>
        <begin position="1"/>
        <end position="23"/>
    </location>
</feature>
<organism evidence="6 7">
    <name type="scientific">Mycobacteroides saopaulense</name>
    <dbReference type="NCBI Taxonomy" id="1578165"/>
    <lineage>
        <taxon>Bacteria</taxon>
        <taxon>Bacillati</taxon>
        <taxon>Actinomycetota</taxon>
        <taxon>Actinomycetes</taxon>
        <taxon>Mycobacteriales</taxon>
        <taxon>Mycobacteriaceae</taxon>
        <taxon>Mycobacteroides</taxon>
    </lineage>
</organism>
<sequence length="505" mass="52701">MTRLLLAVLVLLAAVVSCSTTKAADPTIVNTRAGAVRGHIDDQVRVFTGIPYAAPPVGPRRFTEPAPVSPWTDTRDATGPGVECPQPGHESDLTQTEDCLVLNVTVPRHTQGKVPVLVWIHGGAFIAGNGSGYDARKLAEQGGIAVVTINYRLGTLGFLASLGLSDVIGNYGLLDQEAALRWVRDNIADFGGDPERVTIGGQSAGGVSVCDLMTAPKAAGLFRSAILESAPCQAQAAVSSAARDSAAYAADVGCLAGSGNAACLRALPVDALRDSPQFSGIGLPVSPVTGTPELPMPPLDAFTSGFSSAVPVLIGSNANEATVFEAQQYQGKPAPGTAEDYRSVLESKYGERAAELGRRYPLPAFGGNVLAALAAIDTDNSYACPTLGMAEALARRSAVYAYEFADPAAPVEQQYQGAPLPLGASHGSELGYLFDMSKPLNQESAALSAQMIAYWAQFVKTGDPNVEGQPEWPKYAPGGVFQRLAPPMPKPAEGFAGTHQCGYWR</sequence>
<dbReference type="PROSITE" id="PS00122">
    <property type="entry name" value="CARBOXYLESTERASE_B_1"/>
    <property type="match status" value="1"/>
</dbReference>
<evidence type="ECO:0000256" key="3">
    <source>
        <dbReference type="ARBA" id="ARBA00022801"/>
    </source>
</evidence>
<dbReference type="EMBL" id="MVII01000002">
    <property type="protein sequence ID" value="ORB60510.1"/>
    <property type="molecule type" value="Genomic_DNA"/>
</dbReference>
<comment type="similarity">
    <text evidence="2">Belongs to the 'GDXG' lipolytic enzyme family.</text>
</comment>
<gene>
    <name evidence="6" type="ORF">BST43_02975</name>
</gene>
<feature type="chain" id="PRO_5015207414" description="Carboxylic ester hydrolase" evidence="4">
    <location>
        <begin position="24"/>
        <end position="505"/>
    </location>
</feature>
<dbReference type="SUPFAM" id="SSF53474">
    <property type="entry name" value="alpha/beta-Hydrolases"/>
    <property type="match status" value="1"/>
</dbReference>